<name>A0ABP4BVS3_9ACTN</name>
<evidence type="ECO:0000313" key="3">
    <source>
        <dbReference type="Proteomes" id="UP001500542"/>
    </source>
</evidence>
<dbReference type="Proteomes" id="UP001500542">
    <property type="component" value="Unassembled WGS sequence"/>
</dbReference>
<keyword evidence="3" id="KW-1185">Reference proteome</keyword>
<organism evidence="2 3">
    <name type="scientific">Kribbella koreensis</name>
    <dbReference type="NCBI Taxonomy" id="57909"/>
    <lineage>
        <taxon>Bacteria</taxon>
        <taxon>Bacillati</taxon>
        <taxon>Actinomycetota</taxon>
        <taxon>Actinomycetes</taxon>
        <taxon>Propionibacteriales</taxon>
        <taxon>Kribbellaceae</taxon>
        <taxon>Kribbella</taxon>
    </lineage>
</organism>
<accession>A0ABP4BVS3</accession>
<comment type="caution">
    <text evidence="2">The sequence shown here is derived from an EMBL/GenBank/DDBJ whole genome shotgun (WGS) entry which is preliminary data.</text>
</comment>
<evidence type="ECO:0008006" key="4">
    <source>
        <dbReference type="Google" id="ProtNLM"/>
    </source>
</evidence>
<evidence type="ECO:0000256" key="1">
    <source>
        <dbReference type="SAM" id="SignalP"/>
    </source>
</evidence>
<gene>
    <name evidence="2" type="ORF">GCM10009554_63860</name>
</gene>
<keyword evidence="1" id="KW-0732">Signal</keyword>
<protein>
    <recommendedName>
        <fullName evidence="4">Lipoprotein</fullName>
    </recommendedName>
</protein>
<feature type="chain" id="PRO_5046219436" description="Lipoprotein" evidence="1">
    <location>
        <begin position="29"/>
        <end position="131"/>
    </location>
</feature>
<sequence length="131" mass="13979">MFQTGGMSRRLGVTVVLAVAVLAGSAACGDEKPKAAPTVKPAKDPLSSCVDQLVYWGTENLRGAPGQEGDYQHMGLTADKYDALRKIQKNARVIMAKGELPPTWLQEQSEAACRKIVATPKPSNTVGGWPQ</sequence>
<proteinExistence type="predicted"/>
<dbReference type="EMBL" id="BAAAHK010000017">
    <property type="protein sequence ID" value="GAA0955690.1"/>
    <property type="molecule type" value="Genomic_DNA"/>
</dbReference>
<feature type="signal peptide" evidence="1">
    <location>
        <begin position="1"/>
        <end position="28"/>
    </location>
</feature>
<evidence type="ECO:0000313" key="2">
    <source>
        <dbReference type="EMBL" id="GAA0955690.1"/>
    </source>
</evidence>
<reference evidence="3" key="1">
    <citation type="journal article" date="2019" name="Int. J. Syst. Evol. Microbiol.">
        <title>The Global Catalogue of Microorganisms (GCM) 10K type strain sequencing project: providing services to taxonomists for standard genome sequencing and annotation.</title>
        <authorList>
            <consortium name="The Broad Institute Genomics Platform"/>
            <consortium name="The Broad Institute Genome Sequencing Center for Infectious Disease"/>
            <person name="Wu L."/>
            <person name="Ma J."/>
        </authorList>
    </citation>
    <scope>NUCLEOTIDE SEQUENCE [LARGE SCALE GENOMIC DNA]</scope>
    <source>
        <strain evidence="3">JCM 10977</strain>
    </source>
</reference>